<dbReference type="Pfam" id="PF00172">
    <property type="entry name" value="Zn_clus"/>
    <property type="match status" value="1"/>
</dbReference>
<evidence type="ECO:0000256" key="1">
    <source>
        <dbReference type="ARBA" id="ARBA00023242"/>
    </source>
</evidence>
<dbReference type="EMBL" id="CP069027">
    <property type="protein sequence ID" value="QRC95591.1"/>
    <property type="molecule type" value="Genomic_DNA"/>
</dbReference>
<dbReference type="Proteomes" id="UP000663193">
    <property type="component" value="Chromosome 5"/>
</dbReference>
<keyword evidence="5" id="KW-1185">Reference proteome</keyword>
<evidence type="ECO:0000256" key="2">
    <source>
        <dbReference type="SAM" id="MobiDB-lite"/>
    </source>
</evidence>
<dbReference type="PANTHER" id="PTHR47256">
    <property type="entry name" value="ZN(II)2CYS6 TRANSCRIPTION FACTOR (EUROFUNG)-RELATED"/>
    <property type="match status" value="1"/>
</dbReference>
<evidence type="ECO:0000313" key="4">
    <source>
        <dbReference type="EMBL" id="QRC95591.1"/>
    </source>
</evidence>
<dbReference type="InterPro" id="IPR001138">
    <property type="entry name" value="Zn2Cys6_DnaBD"/>
</dbReference>
<dbReference type="VEuPathDB" id="FungiDB:JI435_032650"/>
<sequence length="692" mass="79082">MSKPPSDDMQDQPSRDQPPLRPLLPAPAGAHKEAHSRRPVRVNACEVCRTRKSKCDGVRPRCSACVARDTDCRYGETEARQIRRRYQELKLKRTAEEELFYMLQTMNEQDAGDVFRRIRTGAKAESLVRHIQESSLVLGLSLAPETHTRYEFPYLATIPPALQESIYFRSHIFDALQALDQAPDMPHANLVARQSNYSKPLFAAEMADPLLSDVKPSQWTAVSTNDSLMRKLLEGYFMFEYPWEFIFHKDYFLEDMASGGTKFCSPLLVNALLAKACTCSRIIPNSPNFWDPDTLTYRFLAEAKRLWELEDETPKLTTVHAGCLINAAMDVNGHDRPGIAYARQALSMAHELGVFRAPLIGDPKLNDAKVFTAWGVSTWLTMQSYYYFKPPHLTRPPPHNLPNVENNQRWYSEIWLRYPSDELLYPLGFGYTMKALSELRIIMRDICAVSFIGNEAPQKMPWSQVLAYQRRLQAWFESLPSVLSHRALLYPSHIKLHCEFYGAIIMLFDAQLSPLQNDGSPLTETQITIAKEITAQATAQLESLLRIYYLRHGFEAYDSMLIVHLVHLANVTLTRITSIERNPDMNATSTEEIETLRSTLILCLKGLHDQSKNFFLSGVVFDVMKNRLSAENRNLVGKFVALQDPDKDQRELHRSQRIISDYVIPIVNLNEDPEAGRLVNMVQEFSRMSQIG</sequence>
<dbReference type="PROSITE" id="PS50048">
    <property type="entry name" value="ZN2_CY6_FUNGAL_2"/>
    <property type="match status" value="1"/>
</dbReference>
<evidence type="ECO:0000259" key="3">
    <source>
        <dbReference type="PROSITE" id="PS50048"/>
    </source>
</evidence>
<reference evidence="5" key="1">
    <citation type="journal article" date="2021" name="BMC Genomics">
        <title>Chromosome-level genome assembly and manually-curated proteome of model necrotroph Parastagonospora nodorum Sn15 reveals a genome-wide trove of candidate effector homologs, and redundancy of virulence-related functions within an accessory chromosome.</title>
        <authorList>
            <person name="Bertazzoni S."/>
            <person name="Jones D.A.B."/>
            <person name="Phan H.T."/>
            <person name="Tan K.-C."/>
            <person name="Hane J.K."/>
        </authorList>
    </citation>
    <scope>NUCLEOTIDE SEQUENCE [LARGE SCALE GENOMIC DNA]</scope>
    <source>
        <strain evidence="5">SN15 / ATCC MYA-4574 / FGSC 10173)</strain>
    </source>
</reference>
<feature type="region of interest" description="Disordered" evidence="2">
    <location>
        <begin position="1"/>
        <end position="36"/>
    </location>
</feature>
<dbReference type="OrthoDB" id="426882at2759"/>
<feature type="domain" description="Zn(2)-C6 fungal-type" evidence="3">
    <location>
        <begin position="44"/>
        <end position="74"/>
    </location>
</feature>
<organism evidence="4 5">
    <name type="scientific">Phaeosphaeria nodorum (strain SN15 / ATCC MYA-4574 / FGSC 10173)</name>
    <name type="common">Glume blotch fungus</name>
    <name type="synonym">Parastagonospora nodorum</name>
    <dbReference type="NCBI Taxonomy" id="321614"/>
    <lineage>
        <taxon>Eukaryota</taxon>
        <taxon>Fungi</taxon>
        <taxon>Dikarya</taxon>
        <taxon>Ascomycota</taxon>
        <taxon>Pezizomycotina</taxon>
        <taxon>Dothideomycetes</taxon>
        <taxon>Pleosporomycetidae</taxon>
        <taxon>Pleosporales</taxon>
        <taxon>Pleosporineae</taxon>
        <taxon>Phaeosphaeriaceae</taxon>
        <taxon>Parastagonospora</taxon>
    </lineage>
</organism>
<dbReference type="SMART" id="SM00066">
    <property type="entry name" value="GAL4"/>
    <property type="match status" value="1"/>
</dbReference>
<dbReference type="PANTHER" id="PTHR47256:SF1">
    <property type="entry name" value="ZN(II)2CYS6 TRANSCRIPTION FACTOR (EUROFUNG)"/>
    <property type="match status" value="1"/>
</dbReference>
<keyword evidence="1" id="KW-0539">Nucleus</keyword>
<gene>
    <name evidence="4" type="ORF">JI435_032650</name>
</gene>
<dbReference type="InterPro" id="IPR053187">
    <property type="entry name" value="Notoamide_regulator"/>
</dbReference>
<proteinExistence type="predicted"/>
<dbReference type="AlphaFoldDB" id="A0A7U2EYT5"/>
<evidence type="ECO:0000313" key="5">
    <source>
        <dbReference type="Proteomes" id="UP000663193"/>
    </source>
</evidence>
<dbReference type="InterPro" id="IPR036864">
    <property type="entry name" value="Zn2-C6_fun-type_DNA-bd_sf"/>
</dbReference>
<accession>A0A7U2EYT5</accession>
<dbReference type="CDD" id="cd00067">
    <property type="entry name" value="GAL4"/>
    <property type="match status" value="1"/>
</dbReference>
<dbReference type="SUPFAM" id="SSF57701">
    <property type="entry name" value="Zn2/Cys6 DNA-binding domain"/>
    <property type="match status" value="1"/>
</dbReference>
<dbReference type="Gene3D" id="4.10.240.10">
    <property type="entry name" value="Zn(2)-C6 fungal-type DNA-binding domain"/>
    <property type="match status" value="1"/>
</dbReference>
<dbReference type="CDD" id="cd12148">
    <property type="entry name" value="fungal_TF_MHR"/>
    <property type="match status" value="1"/>
</dbReference>
<dbReference type="GO" id="GO:0000981">
    <property type="term" value="F:DNA-binding transcription factor activity, RNA polymerase II-specific"/>
    <property type="evidence" value="ECO:0007669"/>
    <property type="project" value="InterPro"/>
</dbReference>
<protein>
    <recommendedName>
        <fullName evidence="3">Zn(2)-C6 fungal-type domain-containing protein</fullName>
    </recommendedName>
</protein>
<dbReference type="PROSITE" id="PS00463">
    <property type="entry name" value="ZN2_CY6_FUNGAL_1"/>
    <property type="match status" value="1"/>
</dbReference>
<name>A0A7U2EYT5_PHANO</name>
<dbReference type="GO" id="GO:0008270">
    <property type="term" value="F:zinc ion binding"/>
    <property type="evidence" value="ECO:0007669"/>
    <property type="project" value="InterPro"/>
</dbReference>